<feature type="compositionally biased region" description="Polar residues" evidence="1">
    <location>
        <begin position="156"/>
        <end position="165"/>
    </location>
</feature>
<protein>
    <submittedName>
        <fullName evidence="2">Uncharacterized protein</fullName>
    </submittedName>
</protein>
<feature type="region of interest" description="Disordered" evidence="1">
    <location>
        <begin position="1"/>
        <end position="38"/>
    </location>
</feature>
<comment type="caution">
    <text evidence="2">The sequence shown here is derived from an EMBL/GenBank/DDBJ whole genome shotgun (WGS) entry which is preliminary data.</text>
</comment>
<name>A0AAW0Q9F3_9PEZI</name>
<keyword evidence="3" id="KW-1185">Reference proteome</keyword>
<evidence type="ECO:0000313" key="3">
    <source>
        <dbReference type="Proteomes" id="UP001392437"/>
    </source>
</evidence>
<gene>
    <name evidence="2" type="ORF">PG999_014232</name>
</gene>
<proteinExistence type="predicted"/>
<feature type="compositionally biased region" description="Basic and acidic residues" evidence="1">
    <location>
        <begin position="29"/>
        <end position="38"/>
    </location>
</feature>
<feature type="region of interest" description="Disordered" evidence="1">
    <location>
        <begin position="143"/>
        <end position="165"/>
    </location>
</feature>
<evidence type="ECO:0000313" key="2">
    <source>
        <dbReference type="EMBL" id="KAK8096210.1"/>
    </source>
</evidence>
<evidence type="ECO:0000256" key="1">
    <source>
        <dbReference type="SAM" id="MobiDB-lite"/>
    </source>
</evidence>
<accession>A0AAW0Q9F3</accession>
<dbReference type="Proteomes" id="UP001392437">
    <property type="component" value="Unassembled WGS sequence"/>
</dbReference>
<reference evidence="2 3" key="1">
    <citation type="submission" date="2023-01" db="EMBL/GenBank/DDBJ databases">
        <title>Analysis of 21 Apiospora genomes using comparative genomics revels a genus with tremendous synthesis potential of carbohydrate active enzymes and secondary metabolites.</title>
        <authorList>
            <person name="Sorensen T."/>
        </authorList>
    </citation>
    <scope>NUCLEOTIDE SEQUENCE [LARGE SCALE GENOMIC DNA]</scope>
    <source>
        <strain evidence="2 3">CBS 117206</strain>
    </source>
</reference>
<feature type="compositionally biased region" description="Polar residues" evidence="1">
    <location>
        <begin position="1"/>
        <end position="10"/>
    </location>
</feature>
<dbReference type="AlphaFoldDB" id="A0AAW0Q9F3"/>
<sequence>MSESTRQLLAQQMKAANADDPTELPHYSYIDRDHPDENGDYKTYAIVKDTDEGRAYGELTTDDERRSYMLEHAHHRGLLVEANGIFVEDKVEGTSWMIDRRVAPEAYKGAEELRDRLKLRKEDFKSRSPRWLEYVQYFKDHATTTEDCSPGPEPSSPSVASDDSE</sequence>
<dbReference type="EMBL" id="JAQQWP010000011">
    <property type="protein sequence ID" value="KAK8096210.1"/>
    <property type="molecule type" value="Genomic_DNA"/>
</dbReference>
<organism evidence="2 3">
    <name type="scientific">Apiospora kogelbergensis</name>
    <dbReference type="NCBI Taxonomy" id="1337665"/>
    <lineage>
        <taxon>Eukaryota</taxon>
        <taxon>Fungi</taxon>
        <taxon>Dikarya</taxon>
        <taxon>Ascomycota</taxon>
        <taxon>Pezizomycotina</taxon>
        <taxon>Sordariomycetes</taxon>
        <taxon>Xylariomycetidae</taxon>
        <taxon>Amphisphaeriales</taxon>
        <taxon>Apiosporaceae</taxon>
        <taxon>Apiospora</taxon>
    </lineage>
</organism>